<proteinExistence type="predicted"/>
<feature type="compositionally biased region" description="Polar residues" evidence="1">
    <location>
        <begin position="63"/>
        <end position="82"/>
    </location>
</feature>
<feature type="region of interest" description="Disordered" evidence="1">
    <location>
        <begin position="46"/>
        <end position="142"/>
    </location>
</feature>
<gene>
    <name evidence="2" type="ORF">DPMN_122029</name>
</gene>
<organism evidence="2 3">
    <name type="scientific">Dreissena polymorpha</name>
    <name type="common">Zebra mussel</name>
    <name type="synonym">Mytilus polymorpha</name>
    <dbReference type="NCBI Taxonomy" id="45954"/>
    <lineage>
        <taxon>Eukaryota</taxon>
        <taxon>Metazoa</taxon>
        <taxon>Spiralia</taxon>
        <taxon>Lophotrochozoa</taxon>
        <taxon>Mollusca</taxon>
        <taxon>Bivalvia</taxon>
        <taxon>Autobranchia</taxon>
        <taxon>Heteroconchia</taxon>
        <taxon>Euheterodonta</taxon>
        <taxon>Imparidentia</taxon>
        <taxon>Neoheterodontei</taxon>
        <taxon>Myida</taxon>
        <taxon>Dreissenoidea</taxon>
        <taxon>Dreissenidae</taxon>
        <taxon>Dreissena</taxon>
    </lineage>
</organism>
<dbReference type="AlphaFoldDB" id="A0A9D4GNV9"/>
<feature type="compositionally biased region" description="Polar residues" evidence="1">
    <location>
        <begin position="122"/>
        <end position="132"/>
    </location>
</feature>
<feature type="compositionally biased region" description="Low complexity" evidence="1">
    <location>
        <begin position="46"/>
        <end position="62"/>
    </location>
</feature>
<evidence type="ECO:0000256" key="1">
    <source>
        <dbReference type="SAM" id="MobiDB-lite"/>
    </source>
</evidence>
<evidence type="ECO:0000313" key="3">
    <source>
        <dbReference type="Proteomes" id="UP000828390"/>
    </source>
</evidence>
<name>A0A9D4GNV9_DREPO</name>
<accession>A0A9D4GNV9</accession>
<feature type="compositionally biased region" description="Low complexity" evidence="1">
    <location>
        <begin position="83"/>
        <end position="104"/>
    </location>
</feature>
<dbReference type="Proteomes" id="UP000828390">
    <property type="component" value="Unassembled WGS sequence"/>
</dbReference>
<dbReference type="EMBL" id="JAIWYP010000005">
    <property type="protein sequence ID" value="KAH3820283.1"/>
    <property type="molecule type" value="Genomic_DNA"/>
</dbReference>
<feature type="compositionally biased region" description="Polar residues" evidence="1">
    <location>
        <begin position="106"/>
        <end position="115"/>
    </location>
</feature>
<evidence type="ECO:0000313" key="2">
    <source>
        <dbReference type="EMBL" id="KAH3820283.1"/>
    </source>
</evidence>
<sequence length="201" mass="21142">MLYCDAQYVPAKCDENKPCSDNTTMFCEEGFCHIAVGKKCTTLTEQTTPSQTGQDGSSSGQPLSTATPANTATGTQPNAASATHTSKNSNPSTSPAPNPSSDTNRPPAQSTTITTPIKPADVNTTTQQGQTSVKRKKRNDGMQQECVSNGICSMRDNVKLCECVGGYSKDDNGLCKKSGADSFNPAGIQLFSAMVALIFLI</sequence>
<comment type="caution">
    <text evidence="2">The sequence shown here is derived from an EMBL/GenBank/DDBJ whole genome shotgun (WGS) entry which is preliminary data.</text>
</comment>
<reference evidence="2" key="1">
    <citation type="journal article" date="2019" name="bioRxiv">
        <title>The Genome of the Zebra Mussel, Dreissena polymorpha: A Resource for Invasive Species Research.</title>
        <authorList>
            <person name="McCartney M.A."/>
            <person name="Auch B."/>
            <person name="Kono T."/>
            <person name="Mallez S."/>
            <person name="Zhang Y."/>
            <person name="Obille A."/>
            <person name="Becker A."/>
            <person name="Abrahante J.E."/>
            <person name="Garbe J."/>
            <person name="Badalamenti J.P."/>
            <person name="Herman A."/>
            <person name="Mangelson H."/>
            <person name="Liachko I."/>
            <person name="Sullivan S."/>
            <person name="Sone E.D."/>
            <person name="Koren S."/>
            <person name="Silverstein K.A.T."/>
            <person name="Beckman K.B."/>
            <person name="Gohl D.M."/>
        </authorList>
    </citation>
    <scope>NUCLEOTIDE SEQUENCE</scope>
    <source>
        <strain evidence="2">Duluth1</strain>
        <tissue evidence="2">Whole animal</tissue>
    </source>
</reference>
<protein>
    <submittedName>
        <fullName evidence="2">Uncharacterized protein</fullName>
    </submittedName>
</protein>
<reference evidence="2" key="2">
    <citation type="submission" date="2020-11" db="EMBL/GenBank/DDBJ databases">
        <authorList>
            <person name="McCartney M.A."/>
            <person name="Auch B."/>
            <person name="Kono T."/>
            <person name="Mallez S."/>
            <person name="Becker A."/>
            <person name="Gohl D.M."/>
            <person name="Silverstein K.A.T."/>
            <person name="Koren S."/>
            <person name="Bechman K.B."/>
            <person name="Herman A."/>
            <person name="Abrahante J.E."/>
            <person name="Garbe J."/>
        </authorList>
    </citation>
    <scope>NUCLEOTIDE SEQUENCE</scope>
    <source>
        <strain evidence="2">Duluth1</strain>
        <tissue evidence="2">Whole animal</tissue>
    </source>
</reference>
<keyword evidence="3" id="KW-1185">Reference proteome</keyword>